<dbReference type="Proteomes" id="UP000324091">
    <property type="component" value="Chromosome 20"/>
</dbReference>
<keyword evidence="3" id="KW-1185">Reference proteome</keyword>
<comment type="caution">
    <text evidence="2">The sequence shown here is derived from an EMBL/GenBank/DDBJ whole genome shotgun (WGS) entry which is preliminary data.</text>
</comment>
<sequence length="133" mass="14193">MWFDGGENSSSSLHTVSINANILLSGGGEDLLGPRTEEEQRSASGFVPGAGSWCRAAPVQVISLVTSPTSNEWVAPRRAERSAVHRLAQALTSQSMKPQQGVQTAVTPHFCTLSHSNRRAAPEEPVKTEPIST</sequence>
<feature type="region of interest" description="Disordered" evidence="1">
    <location>
        <begin position="27"/>
        <end position="47"/>
    </location>
</feature>
<organism evidence="2 3">
    <name type="scientific">Takifugu flavidus</name>
    <name type="common">sansaifugu</name>
    <dbReference type="NCBI Taxonomy" id="433684"/>
    <lineage>
        <taxon>Eukaryota</taxon>
        <taxon>Metazoa</taxon>
        <taxon>Chordata</taxon>
        <taxon>Craniata</taxon>
        <taxon>Vertebrata</taxon>
        <taxon>Euteleostomi</taxon>
        <taxon>Actinopterygii</taxon>
        <taxon>Neopterygii</taxon>
        <taxon>Teleostei</taxon>
        <taxon>Neoteleostei</taxon>
        <taxon>Acanthomorphata</taxon>
        <taxon>Eupercaria</taxon>
        <taxon>Tetraodontiformes</taxon>
        <taxon>Tetradontoidea</taxon>
        <taxon>Tetraodontidae</taxon>
        <taxon>Takifugu</taxon>
    </lineage>
</organism>
<protein>
    <submittedName>
        <fullName evidence="2">Uncharacterized protein</fullName>
    </submittedName>
</protein>
<gene>
    <name evidence="2" type="ORF">D4764_20G0005980</name>
</gene>
<name>A0A5C6NHM9_9TELE</name>
<reference evidence="2 3" key="1">
    <citation type="submission" date="2019-04" db="EMBL/GenBank/DDBJ databases">
        <title>Chromosome genome assembly for Takifugu flavidus.</title>
        <authorList>
            <person name="Xiao S."/>
        </authorList>
    </citation>
    <scope>NUCLEOTIDE SEQUENCE [LARGE SCALE GENOMIC DNA]</scope>
    <source>
        <strain evidence="2">HTHZ2018</strain>
        <tissue evidence="2">Muscle</tissue>
    </source>
</reference>
<evidence type="ECO:0000313" key="3">
    <source>
        <dbReference type="Proteomes" id="UP000324091"/>
    </source>
</evidence>
<feature type="region of interest" description="Disordered" evidence="1">
    <location>
        <begin position="114"/>
        <end position="133"/>
    </location>
</feature>
<dbReference type="AlphaFoldDB" id="A0A5C6NHM9"/>
<evidence type="ECO:0000256" key="1">
    <source>
        <dbReference type="SAM" id="MobiDB-lite"/>
    </source>
</evidence>
<dbReference type="EMBL" id="RHFK02000013">
    <property type="protein sequence ID" value="TWW66566.1"/>
    <property type="molecule type" value="Genomic_DNA"/>
</dbReference>
<proteinExistence type="predicted"/>
<evidence type="ECO:0000313" key="2">
    <source>
        <dbReference type="EMBL" id="TWW66566.1"/>
    </source>
</evidence>
<accession>A0A5C6NHM9</accession>